<dbReference type="NCBIfam" id="TIGR00481">
    <property type="entry name" value="YbhB/YbcL family Raf kinase inhibitor-like protein"/>
    <property type="match status" value="1"/>
</dbReference>
<dbReference type="GO" id="GO:0004860">
    <property type="term" value="F:protein kinase inhibitor activity"/>
    <property type="evidence" value="ECO:0007669"/>
    <property type="project" value="UniProtKB-KW"/>
</dbReference>
<name>A0A7X4GNY4_9BURK</name>
<dbReference type="Gene3D" id="3.90.280.10">
    <property type="entry name" value="PEBP-like"/>
    <property type="match status" value="1"/>
</dbReference>
<dbReference type="EMBL" id="WWCK01000003">
    <property type="protein sequence ID" value="MYM66987.1"/>
    <property type="molecule type" value="Genomic_DNA"/>
</dbReference>
<dbReference type="InterPro" id="IPR008914">
    <property type="entry name" value="PEBP"/>
</dbReference>
<accession>A0A7X4GNY4</accession>
<reference evidence="2 3" key="1">
    <citation type="submission" date="2019-12" db="EMBL/GenBank/DDBJ databases">
        <title>Novel species isolated from a subtropical stream in China.</title>
        <authorList>
            <person name="Lu H."/>
        </authorList>
    </citation>
    <scope>NUCLEOTIDE SEQUENCE [LARGE SCALE GENOMIC DNA]</scope>
    <source>
        <strain evidence="2 3">FT55W</strain>
    </source>
</reference>
<proteinExistence type="predicted"/>
<dbReference type="PANTHER" id="PTHR30289:SF1">
    <property type="entry name" value="PEBP (PHOSPHATIDYLETHANOLAMINE-BINDING PROTEIN) FAMILY PROTEIN"/>
    <property type="match status" value="1"/>
</dbReference>
<comment type="caution">
    <text evidence="2">The sequence shown here is derived from an EMBL/GenBank/DDBJ whole genome shotgun (WGS) entry which is preliminary data.</text>
</comment>
<evidence type="ECO:0000313" key="3">
    <source>
        <dbReference type="Proteomes" id="UP000450012"/>
    </source>
</evidence>
<keyword evidence="2" id="KW-0649">Protein kinase inhibitor</keyword>
<dbReference type="InterPro" id="IPR005247">
    <property type="entry name" value="YbhB_YbcL/LppC-like"/>
</dbReference>
<evidence type="ECO:0000313" key="2">
    <source>
        <dbReference type="EMBL" id="MYM66987.1"/>
    </source>
</evidence>
<dbReference type="Pfam" id="PF01161">
    <property type="entry name" value="PBP"/>
    <property type="match status" value="1"/>
</dbReference>
<dbReference type="Proteomes" id="UP000450012">
    <property type="component" value="Unassembled WGS sequence"/>
</dbReference>
<keyword evidence="3" id="KW-1185">Reference proteome</keyword>
<gene>
    <name evidence="2" type="ORF">GTP45_09120</name>
</gene>
<dbReference type="SUPFAM" id="SSF49777">
    <property type="entry name" value="PEBP-like"/>
    <property type="match status" value="1"/>
</dbReference>
<evidence type="ECO:0000256" key="1">
    <source>
        <dbReference type="SAM" id="MobiDB-lite"/>
    </source>
</evidence>
<organism evidence="2 3">
    <name type="scientific">Duganella rivi</name>
    <dbReference type="NCBI Taxonomy" id="2666083"/>
    <lineage>
        <taxon>Bacteria</taxon>
        <taxon>Pseudomonadati</taxon>
        <taxon>Pseudomonadota</taxon>
        <taxon>Betaproteobacteria</taxon>
        <taxon>Burkholderiales</taxon>
        <taxon>Oxalobacteraceae</taxon>
        <taxon>Telluria group</taxon>
        <taxon>Duganella</taxon>
    </lineage>
</organism>
<protein>
    <submittedName>
        <fullName evidence="2">YbhB/YbcL family Raf kinase inhibitor-like protein</fullName>
    </submittedName>
</protein>
<feature type="region of interest" description="Disordered" evidence="1">
    <location>
        <begin position="31"/>
        <end position="60"/>
    </location>
</feature>
<dbReference type="PANTHER" id="PTHR30289">
    <property type="entry name" value="UNCHARACTERIZED PROTEIN YBCL-RELATED"/>
    <property type="match status" value="1"/>
</dbReference>
<dbReference type="InterPro" id="IPR036610">
    <property type="entry name" value="PEBP-like_sf"/>
</dbReference>
<dbReference type="CDD" id="cd00865">
    <property type="entry name" value="PEBP_bact_arch"/>
    <property type="match status" value="1"/>
</dbReference>
<sequence>MEDPDAPNKPFVHWLAWNIPAGVTSLPEGLQEQPHLTQPDGVLQGRTTRGSIGYFGPRPPVGDPPHHYHVQIFALDSLLPLGWGADRDQLLQAIQGHVLAKGEILGRYAQNQPPLK</sequence>
<dbReference type="AlphaFoldDB" id="A0A7X4GNY4"/>